<evidence type="ECO:0000313" key="3">
    <source>
        <dbReference type="Proteomes" id="UP000320184"/>
    </source>
</evidence>
<organism evidence="2 3">
    <name type="scientific">Eiseniibacteriota bacterium</name>
    <dbReference type="NCBI Taxonomy" id="2212470"/>
    <lineage>
        <taxon>Bacteria</taxon>
        <taxon>Candidatus Eiseniibacteriota</taxon>
    </lineage>
</organism>
<keyword evidence="1" id="KW-1133">Transmembrane helix</keyword>
<comment type="caution">
    <text evidence="2">The sequence shown here is derived from an EMBL/GenBank/DDBJ whole genome shotgun (WGS) entry which is preliminary data.</text>
</comment>
<evidence type="ECO:0000313" key="2">
    <source>
        <dbReference type="EMBL" id="TMQ52643.1"/>
    </source>
</evidence>
<accession>A0A538SMN5</accession>
<feature type="transmembrane region" description="Helical" evidence="1">
    <location>
        <begin position="309"/>
        <end position="332"/>
    </location>
</feature>
<keyword evidence="1" id="KW-0472">Membrane</keyword>
<feature type="transmembrane region" description="Helical" evidence="1">
    <location>
        <begin position="446"/>
        <end position="467"/>
    </location>
</feature>
<feature type="transmembrane region" description="Helical" evidence="1">
    <location>
        <begin position="189"/>
        <end position="211"/>
    </location>
</feature>
<protein>
    <recommendedName>
        <fullName evidence="4">Glycosyltransferase RgtA/B/C/D-like domain-containing protein</fullName>
    </recommendedName>
</protein>
<dbReference type="EMBL" id="VBOT01000030">
    <property type="protein sequence ID" value="TMQ52643.1"/>
    <property type="molecule type" value="Genomic_DNA"/>
</dbReference>
<feature type="transmembrane region" description="Helical" evidence="1">
    <location>
        <begin position="102"/>
        <end position="120"/>
    </location>
</feature>
<feature type="transmembrane region" description="Helical" evidence="1">
    <location>
        <begin position="223"/>
        <end position="255"/>
    </location>
</feature>
<name>A0A538SMN5_UNCEI</name>
<feature type="transmembrane region" description="Helical" evidence="1">
    <location>
        <begin position="398"/>
        <end position="417"/>
    </location>
</feature>
<feature type="transmembrane region" description="Helical" evidence="1">
    <location>
        <begin position="32"/>
        <end position="53"/>
    </location>
</feature>
<sequence>MHAGTDAAIALDEATREAEPRASPGSGIPMGAVFRLLLALALLWAVNFTLLVTGHRTGCPVTFPIAILLGPPFHPRGVPYALAYLLVLGFGLRMRRLGAAQAWALGLLLLLFGNLAQGGFDAGFLKPFYQPYLGTHVQYFHDAVRIRSPGVWLSEFNTAQPHLLIHSRTHPPFAVLLHFFVLQAAWGNLAFLSLAFVLISSLTLPVVWLVLREVGADARRAGLLTLLLAATPAFNIYGAVSLDGVIAFLASVFLLGCVRVARSGPSAGAVSLMTIGFLSVSLLSFGGVFLVVATGLAGLFQTEGRGRRALLTALAITVGMSALVFIAVHRVWGYDHVQAFMTASRLENRHGFLLVSRPLVYAMTRVEDVAEIVLFLSLGTAATMVRMPWRRGGDGDPVTGVMMGAVGTLALMFASGAYRTGETARACLFAYPYLLLALRRLAPERAFALICFAGVQTLVMQLLGNFFW</sequence>
<dbReference type="AlphaFoldDB" id="A0A538SMN5"/>
<feature type="transmembrane region" description="Helical" evidence="1">
    <location>
        <begin position="275"/>
        <end position="297"/>
    </location>
</feature>
<reference evidence="2 3" key="1">
    <citation type="journal article" date="2019" name="Nat. Microbiol.">
        <title>Mediterranean grassland soil C-N compound turnover is dependent on rainfall and depth, and is mediated by genomically divergent microorganisms.</title>
        <authorList>
            <person name="Diamond S."/>
            <person name="Andeer P.F."/>
            <person name="Li Z."/>
            <person name="Crits-Christoph A."/>
            <person name="Burstein D."/>
            <person name="Anantharaman K."/>
            <person name="Lane K.R."/>
            <person name="Thomas B.C."/>
            <person name="Pan C."/>
            <person name="Northen T.R."/>
            <person name="Banfield J.F."/>
        </authorList>
    </citation>
    <scope>NUCLEOTIDE SEQUENCE [LARGE SCALE GENOMIC DNA]</scope>
    <source>
        <strain evidence="2">WS_3</strain>
    </source>
</reference>
<evidence type="ECO:0000256" key="1">
    <source>
        <dbReference type="SAM" id="Phobius"/>
    </source>
</evidence>
<keyword evidence="1" id="KW-0812">Transmembrane</keyword>
<feature type="transmembrane region" description="Helical" evidence="1">
    <location>
        <begin position="73"/>
        <end position="90"/>
    </location>
</feature>
<dbReference type="Proteomes" id="UP000320184">
    <property type="component" value="Unassembled WGS sequence"/>
</dbReference>
<proteinExistence type="predicted"/>
<gene>
    <name evidence="2" type="ORF">E6K73_02600</name>
</gene>
<evidence type="ECO:0008006" key="4">
    <source>
        <dbReference type="Google" id="ProtNLM"/>
    </source>
</evidence>